<evidence type="ECO:0000256" key="4">
    <source>
        <dbReference type="ARBA" id="ARBA00022741"/>
    </source>
</evidence>
<organism evidence="10 11">
    <name type="scientific">Nocardia jiangxiensis</name>
    <dbReference type="NCBI Taxonomy" id="282685"/>
    <lineage>
        <taxon>Bacteria</taxon>
        <taxon>Bacillati</taxon>
        <taxon>Actinomycetota</taxon>
        <taxon>Actinomycetes</taxon>
        <taxon>Mycobacteriales</taxon>
        <taxon>Nocardiaceae</taxon>
        <taxon>Nocardia</taxon>
    </lineage>
</organism>
<dbReference type="PANTHER" id="PTHR43289:SF6">
    <property type="entry name" value="SERINE_THREONINE-PROTEIN KINASE NEKL-3"/>
    <property type="match status" value="1"/>
</dbReference>
<dbReference type="PROSITE" id="PS00107">
    <property type="entry name" value="PROTEIN_KINASE_ATP"/>
    <property type="match status" value="1"/>
</dbReference>
<dbReference type="EMBL" id="JBIAQY010000028">
    <property type="protein sequence ID" value="MFF3574597.1"/>
    <property type="molecule type" value="Genomic_DNA"/>
</dbReference>
<dbReference type="GO" id="GO:0016301">
    <property type="term" value="F:kinase activity"/>
    <property type="evidence" value="ECO:0007669"/>
    <property type="project" value="UniProtKB-KW"/>
</dbReference>
<comment type="caution">
    <text evidence="10">The sequence shown here is derived from an EMBL/GenBank/DDBJ whole genome shotgun (WGS) entry which is preliminary data.</text>
</comment>
<dbReference type="Gene3D" id="3.30.200.20">
    <property type="entry name" value="Phosphorylase Kinase, domain 1"/>
    <property type="match status" value="1"/>
</dbReference>
<dbReference type="Pfam" id="PF00069">
    <property type="entry name" value="Pkinase"/>
    <property type="match status" value="1"/>
</dbReference>
<protein>
    <recommendedName>
        <fullName evidence="1">non-specific serine/threonine protein kinase</fullName>
        <ecNumber evidence="1">2.7.11.1</ecNumber>
    </recommendedName>
</protein>
<dbReference type="InterPro" id="IPR036388">
    <property type="entry name" value="WH-like_DNA-bd_sf"/>
</dbReference>
<name>A0ABW6SE45_9NOCA</name>
<keyword evidence="5 10" id="KW-0418">Kinase</keyword>
<evidence type="ECO:0000256" key="7">
    <source>
        <dbReference type="PROSITE-ProRule" id="PRU10141"/>
    </source>
</evidence>
<evidence type="ECO:0000313" key="11">
    <source>
        <dbReference type="Proteomes" id="UP001601992"/>
    </source>
</evidence>
<evidence type="ECO:0000256" key="6">
    <source>
        <dbReference type="ARBA" id="ARBA00022840"/>
    </source>
</evidence>
<dbReference type="InterPro" id="IPR011009">
    <property type="entry name" value="Kinase-like_dom_sf"/>
</dbReference>
<dbReference type="PANTHER" id="PTHR43289">
    <property type="entry name" value="MITOGEN-ACTIVATED PROTEIN KINASE KINASE KINASE 20-RELATED"/>
    <property type="match status" value="1"/>
</dbReference>
<sequence length="183" mass="19701">MSAIDSPKTQRTVIPEVTSELADAGFSGAEAIGRGGFGVVYRCNQATLDRTAAVKVLTAEYATNMQRFVREQRAMGRLTRQPNVLGVLQVGTTTSGVPYLVTPYYPHGSLDARIRRLSISQRTAQGHVEHIVTKFGFTSRAQIAAWIAEQGHPAPVHRPFAAGPTRAVTRNGAPSDGTDVRGE</sequence>
<dbReference type="Proteomes" id="UP001601992">
    <property type="component" value="Unassembled WGS sequence"/>
</dbReference>
<evidence type="ECO:0000256" key="2">
    <source>
        <dbReference type="ARBA" id="ARBA00022527"/>
    </source>
</evidence>
<dbReference type="Gene3D" id="1.10.10.10">
    <property type="entry name" value="Winged helix-like DNA-binding domain superfamily/Winged helix DNA-binding domain"/>
    <property type="match status" value="1"/>
</dbReference>
<accession>A0ABW6SE45</accession>
<dbReference type="EC" id="2.7.11.1" evidence="1"/>
<dbReference type="InterPro" id="IPR000719">
    <property type="entry name" value="Prot_kinase_dom"/>
</dbReference>
<evidence type="ECO:0000313" key="10">
    <source>
        <dbReference type="EMBL" id="MFF3574597.1"/>
    </source>
</evidence>
<proteinExistence type="predicted"/>
<feature type="region of interest" description="Disordered" evidence="8">
    <location>
        <begin position="160"/>
        <end position="183"/>
    </location>
</feature>
<dbReference type="PROSITE" id="PS50011">
    <property type="entry name" value="PROTEIN_KINASE_DOM"/>
    <property type="match status" value="1"/>
</dbReference>
<keyword evidence="11" id="KW-1185">Reference proteome</keyword>
<evidence type="ECO:0000259" key="9">
    <source>
        <dbReference type="PROSITE" id="PS50011"/>
    </source>
</evidence>
<gene>
    <name evidence="10" type="ORF">ACFYXQ_43295</name>
</gene>
<reference evidence="10 11" key="1">
    <citation type="submission" date="2024-10" db="EMBL/GenBank/DDBJ databases">
        <title>The Natural Products Discovery Center: Release of the First 8490 Sequenced Strains for Exploring Actinobacteria Biosynthetic Diversity.</title>
        <authorList>
            <person name="Kalkreuter E."/>
            <person name="Kautsar S.A."/>
            <person name="Yang D."/>
            <person name="Bader C.D."/>
            <person name="Teijaro C.N."/>
            <person name="Fluegel L."/>
            <person name="Davis C.M."/>
            <person name="Simpson J.R."/>
            <person name="Lauterbach L."/>
            <person name="Steele A.D."/>
            <person name="Gui C."/>
            <person name="Meng S."/>
            <person name="Li G."/>
            <person name="Viehrig K."/>
            <person name="Ye F."/>
            <person name="Su P."/>
            <person name="Kiefer A.F."/>
            <person name="Nichols A."/>
            <person name="Cepeda A.J."/>
            <person name="Yan W."/>
            <person name="Fan B."/>
            <person name="Jiang Y."/>
            <person name="Adhikari A."/>
            <person name="Zheng C.-J."/>
            <person name="Schuster L."/>
            <person name="Cowan T.M."/>
            <person name="Smanski M.J."/>
            <person name="Chevrette M.G."/>
            <person name="De Carvalho L.P.S."/>
            <person name="Shen B."/>
        </authorList>
    </citation>
    <scope>NUCLEOTIDE SEQUENCE [LARGE SCALE GENOMIC DNA]</scope>
    <source>
        <strain evidence="10 11">NPDC002593</strain>
    </source>
</reference>
<keyword evidence="2" id="KW-0723">Serine/threonine-protein kinase</keyword>
<evidence type="ECO:0000256" key="5">
    <source>
        <dbReference type="ARBA" id="ARBA00022777"/>
    </source>
</evidence>
<dbReference type="InterPro" id="IPR016032">
    <property type="entry name" value="Sig_transdc_resp-reg_C-effctor"/>
</dbReference>
<feature type="binding site" evidence="7">
    <location>
        <position position="55"/>
    </location>
    <ligand>
        <name>ATP</name>
        <dbReference type="ChEBI" id="CHEBI:30616"/>
    </ligand>
</feature>
<dbReference type="SUPFAM" id="SSF56112">
    <property type="entry name" value="Protein kinase-like (PK-like)"/>
    <property type="match status" value="1"/>
</dbReference>
<evidence type="ECO:0000256" key="3">
    <source>
        <dbReference type="ARBA" id="ARBA00022679"/>
    </source>
</evidence>
<dbReference type="RefSeq" id="WP_387406911.1">
    <property type="nucleotide sequence ID" value="NZ_JBIAQY010000028.1"/>
</dbReference>
<evidence type="ECO:0000256" key="1">
    <source>
        <dbReference type="ARBA" id="ARBA00012513"/>
    </source>
</evidence>
<dbReference type="InterPro" id="IPR017441">
    <property type="entry name" value="Protein_kinase_ATP_BS"/>
</dbReference>
<keyword evidence="4 7" id="KW-0547">Nucleotide-binding</keyword>
<keyword evidence="3" id="KW-0808">Transferase</keyword>
<evidence type="ECO:0000256" key="8">
    <source>
        <dbReference type="SAM" id="MobiDB-lite"/>
    </source>
</evidence>
<feature type="domain" description="Protein kinase" evidence="9">
    <location>
        <begin position="26"/>
        <end position="183"/>
    </location>
</feature>
<dbReference type="SUPFAM" id="SSF46894">
    <property type="entry name" value="C-terminal effector domain of the bipartite response regulators"/>
    <property type="match status" value="1"/>
</dbReference>
<keyword evidence="6 7" id="KW-0067">ATP-binding</keyword>